<evidence type="ECO:0000259" key="16">
    <source>
        <dbReference type="Pfam" id="PF04928"/>
    </source>
</evidence>
<evidence type="ECO:0000256" key="3">
    <source>
        <dbReference type="ARBA" id="ARBA00010912"/>
    </source>
</evidence>
<dbReference type="PIRSF" id="PIRSF018425">
    <property type="entry name" value="PolyA_polymerase"/>
    <property type="match status" value="1"/>
</dbReference>
<feature type="domain" description="Poly(A) polymerase RNA-binding" evidence="15">
    <location>
        <begin position="353"/>
        <end position="514"/>
    </location>
</feature>
<evidence type="ECO:0000256" key="11">
    <source>
        <dbReference type="PIRNR" id="PIRNR018425"/>
    </source>
</evidence>
<keyword evidence="7 11" id="KW-0547">Nucleotide-binding</keyword>
<dbReference type="GO" id="GO:1990817">
    <property type="term" value="F:poly(A) RNA polymerase activity"/>
    <property type="evidence" value="ECO:0007669"/>
    <property type="project" value="UniProtKB-UniRule"/>
</dbReference>
<feature type="binding site" evidence="13">
    <location>
        <position position="102"/>
    </location>
    <ligand>
        <name>Mg(2+)</name>
        <dbReference type="ChEBI" id="CHEBI:18420"/>
        <label>2</label>
        <note>catalytic</note>
    </ligand>
</feature>
<dbReference type="GO" id="GO:0031123">
    <property type="term" value="P:RNA 3'-end processing"/>
    <property type="evidence" value="ECO:0007669"/>
    <property type="project" value="InterPro"/>
</dbReference>
<dbReference type="PANTHER" id="PTHR10682">
    <property type="entry name" value="POLY A POLYMERASE"/>
    <property type="match status" value="1"/>
</dbReference>
<dbReference type="EC" id="2.7.7.19" evidence="11"/>
<dbReference type="OrthoDB" id="412748at2759"/>
<feature type="binding site" evidence="12">
    <location>
        <position position="224"/>
    </location>
    <ligand>
        <name>ATP</name>
        <dbReference type="ChEBI" id="CHEBI:30616"/>
    </ligand>
</feature>
<dbReference type="RefSeq" id="XP_014565867.1">
    <property type="nucleotide sequence ID" value="XM_014710381.1"/>
</dbReference>
<evidence type="ECO:0000256" key="7">
    <source>
        <dbReference type="ARBA" id="ARBA00022741"/>
    </source>
</evidence>
<dbReference type="Pfam" id="PF04926">
    <property type="entry name" value="PAP_RNA-bind"/>
    <property type="match status" value="1"/>
</dbReference>
<dbReference type="Pfam" id="PF04928">
    <property type="entry name" value="PAP_central"/>
    <property type="match status" value="1"/>
</dbReference>
<keyword evidence="6 13" id="KW-0479">Metal-binding</keyword>
<dbReference type="SUPFAM" id="SSF55003">
    <property type="entry name" value="PAP/Archaeal CCA-adding enzyme, C-terminal domain"/>
    <property type="match status" value="1"/>
</dbReference>
<dbReference type="Gene3D" id="1.10.1410.10">
    <property type="match status" value="1"/>
</dbReference>
<dbReference type="GO" id="GO:0006397">
    <property type="term" value="P:mRNA processing"/>
    <property type="evidence" value="ECO:0007669"/>
    <property type="project" value="UniProtKB-KW"/>
</dbReference>
<comment type="caution">
    <text evidence="18">The sequence shown here is derived from an EMBL/GenBank/DDBJ whole genome shotgun (WGS) entry which is preliminary data.</text>
</comment>
<evidence type="ECO:0000256" key="10">
    <source>
        <dbReference type="ARBA" id="ARBA00023242"/>
    </source>
</evidence>
<dbReference type="GO" id="GO:0003723">
    <property type="term" value="F:RNA binding"/>
    <property type="evidence" value="ECO:0007669"/>
    <property type="project" value="UniProtKB-UniRule"/>
</dbReference>
<evidence type="ECO:0000256" key="12">
    <source>
        <dbReference type="PIRSR" id="PIRSR018425-1"/>
    </source>
</evidence>
<dbReference type="STRING" id="764103.G7DWE3"/>
<name>G7DWE3_MIXOS</name>
<organism evidence="18 19">
    <name type="scientific">Mixia osmundae (strain CBS 9802 / IAM 14324 / JCM 22182 / KY 12970)</name>
    <dbReference type="NCBI Taxonomy" id="764103"/>
    <lineage>
        <taxon>Eukaryota</taxon>
        <taxon>Fungi</taxon>
        <taxon>Dikarya</taxon>
        <taxon>Basidiomycota</taxon>
        <taxon>Pucciniomycotina</taxon>
        <taxon>Mixiomycetes</taxon>
        <taxon>Mixiales</taxon>
        <taxon>Mixiaceae</taxon>
        <taxon>Mixia</taxon>
    </lineage>
</organism>
<dbReference type="Proteomes" id="UP000009131">
    <property type="component" value="Unassembled WGS sequence"/>
</dbReference>
<comment type="catalytic activity">
    <reaction evidence="11">
        <text>RNA(n) + ATP = RNA(n)-3'-adenine ribonucleotide + diphosphate</text>
        <dbReference type="Rhea" id="RHEA:11332"/>
        <dbReference type="Rhea" id="RHEA-COMP:14527"/>
        <dbReference type="Rhea" id="RHEA-COMP:17347"/>
        <dbReference type="ChEBI" id="CHEBI:30616"/>
        <dbReference type="ChEBI" id="CHEBI:33019"/>
        <dbReference type="ChEBI" id="CHEBI:140395"/>
        <dbReference type="ChEBI" id="CHEBI:173115"/>
        <dbReference type="EC" id="2.7.7.19"/>
    </reaction>
</comment>
<dbReference type="GO" id="GO:0005524">
    <property type="term" value="F:ATP binding"/>
    <property type="evidence" value="ECO:0007669"/>
    <property type="project" value="UniProtKB-UniRule"/>
</dbReference>
<comment type="function">
    <text evidence="11">Polymerase that creates the 3'-poly(A) tail of mRNA's.</text>
</comment>
<keyword evidence="9 13" id="KW-0460">Magnesium</keyword>
<feature type="region of interest" description="Disordered" evidence="14">
    <location>
        <begin position="518"/>
        <end position="606"/>
    </location>
</feature>
<dbReference type="InterPro" id="IPR048840">
    <property type="entry name" value="PolA_pol_NTPase"/>
</dbReference>
<dbReference type="GO" id="GO:0046872">
    <property type="term" value="F:metal ion binding"/>
    <property type="evidence" value="ECO:0007669"/>
    <property type="project" value="UniProtKB-KW"/>
</dbReference>
<feature type="binding site" evidence="12">
    <location>
        <begin position="100"/>
        <end position="102"/>
    </location>
    <ligand>
        <name>ATP</name>
        <dbReference type="ChEBI" id="CHEBI:30616"/>
    </ligand>
</feature>
<feature type="binding site" evidence="12">
    <location>
        <begin position="233"/>
        <end position="234"/>
    </location>
    <ligand>
        <name>ATP</name>
        <dbReference type="ChEBI" id="CHEBI:30616"/>
    </ligand>
</feature>
<feature type="binding site" evidence="12">
    <location>
        <position position="154"/>
    </location>
    <ligand>
        <name>ATP</name>
        <dbReference type="ChEBI" id="CHEBI:30616"/>
    </ligand>
</feature>
<dbReference type="SUPFAM" id="SSF81631">
    <property type="entry name" value="PAP/OAS1 substrate-binding domain"/>
    <property type="match status" value="1"/>
</dbReference>
<dbReference type="InterPro" id="IPR011068">
    <property type="entry name" value="NuclTrfase_I-like_C"/>
</dbReference>
<gene>
    <name evidence="18" type="primary">Mo01558</name>
    <name evidence="18" type="ORF">E5Q_01558</name>
</gene>
<evidence type="ECO:0000259" key="15">
    <source>
        <dbReference type="Pfam" id="PF04926"/>
    </source>
</evidence>
<feature type="domain" description="Poly(A) polymerase central" evidence="16">
    <location>
        <begin position="206"/>
        <end position="350"/>
    </location>
</feature>
<evidence type="ECO:0000256" key="5">
    <source>
        <dbReference type="ARBA" id="ARBA00022679"/>
    </source>
</evidence>
<dbReference type="InterPro" id="IPR014492">
    <property type="entry name" value="PolyA_polymerase"/>
</dbReference>
<feature type="binding site" evidence="13">
    <location>
        <position position="102"/>
    </location>
    <ligand>
        <name>Mg(2+)</name>
        <dbReference type="ChEBI" id="CHEBI:18420"/>
        <label>1</label>
        <note>catalytic</note>
    </ligand>
</feature>
<dbReference type="InterPro" id="IPR007010">
    <property type="entry name" value="PolA_pol_RNA-bd_dom"/>
</dbReference>
<dbReference type="eggNOG" id="KOG2245">
    <property type="taxonomic scope" value="Eukaryota"/>
</dbReference>
<feature type="binding site" evidence="13">
    <location>
        <position position="154"/>
    </location>
    <ligand>
        <name>Mg(2+)</name>
        <dbReference type="ChEBI" id="CHEBI:18420"/>
        <label>2</label>
        <note>catalytic</note>
    </ligand>
</feature>
<keyword evidence="10 11" id="KW-0539">Nucleus</keyword>
<sequence length="618" mass="68818">MSEPHYLGVTRPVTTDPPKPHSLRMTESLMAEMRARNLFETDAGERRRESVLGRLDGMVKEFVRRACQLRGRSQSEIDEAGGKIFTFGSYRLGVHGPGADIDTLCVVPVYVERADFFTIFLDMLRERDDVRDITDIPEAYVPLIKVKFTNVEIDLTFARINRPTVPDDLELGDDNLLKQLDERDVRSLNGSRVTDQILRLVPNIPVFRDSLRAIKYWAKRRAVYANVVGFPGGVSWAMLVARICQLYPNECPGGILSRFFHIFLLWQWPEPVLLTPLKQGPLNVRVWNPHVNSADRMHKMPVITPAYPSMCSTHNISHSSMAVIKAEWERGENIVNRIAVGQTTWAELFEPTDFFYKYRYYLQITASSQDMDNQLKWSGTVESKLRTLGANLEGAEGVTLAHIYVDEFEKTYSCKTEEEVKLVASGASTPEISARTEDDIKDVEGAVKLHTSNFYIGLSIDLGPKGSGSKKLDLSYPTCEFTKLVKRWEKYTPEMGITVRYMKNIALPDFVFGDRPRPAPAKAAGKGAKRDKNGMLAASPDSAAPAPANQVIDKPSKKLRPTEAFVPETALPPGSATPLTEISTNGDHPAPPGSVKALTPPAASSGQMLFADAVKSSR</sequence>
<comment type="cofactor">
    <cofactor evidence="1">
        <name>Mn(2+)</name>
        <dbReference type="ChEBI" id="CHEBI:29035"/>
    </cofactor>
</comment>
<keyword evidence="19" id="KW-1185">Reference proteome</keyword>
<keyword evidence="5 11" id="KW-0808">Transferase</keyword>
<dbReference type="Gene3D" id="3.30.70.590">
    <property type="entry name" value="Poly(A) polymerase predicted RNA binding domain"/>
    <property type="match status" value="1"/>
</dbReference>
<dbReference type="CDD" id="cd05402">
    <property type="entry name" value="NT_PAP_TUTase"/>
    <property type="match status" value="1"/>
</dbReference>
<proteinExistence type="inferred from homology"/>
<comment type="subcellular location">
    <subcellularLocation>
        <location evidence="2 11">Nucleus</location>
    </subcellularLocation>
</comment>
<feature type="binding site" evidence="12">
    <location>
        <position position="215"/>
    </location>
    <ligand>
        <name>ATP</name>
        <dbReference type="ChEBI" id="CHEBI:30616"/>
    </ligand>
</feature>
<dbReference type="AlphaFoldDB" id="G7DWE3"/>
<protein>
    <recommendedName>
        <fullName evidence="11">Poly(A) polymerase</fullName>
        <ecNumber evidence="11">2.7.7.19</ecNumber>
    </recommendedName>
</protein>
<dbReference type="Gene3D" id="3.30.460.10">
    <property type="entry name" value="Beta Polymerase, domain 2"/>
    <property type="match status" value="1"/>
</dbReference>
<dbReference type="SUPFAM" id="SSF81301">
    <property type="entry name" value="Nucleotidyltransferase"/>
    <property type="match status" value="1"/>
</dbReference>
<dbReference type="OMA" id="PAYPAMC"/>
<evidence type="ECO:0000256" key="8">
    <source>
        <dbReference type="ARBA" id="ARBA00022840"/>
    </source>
</evidence>
<feature type="domain" description="Poly(A) polymerase nucleotidyltransferase" evidence="17">
    <location>
        <begin position="8"/>
        <end position="201"/>
    </location>
</feature>
<feature type="region of interest" description="Disordered" evidence="14">
    <location>
        <begin position="1"/>
        <end position="21"/>
    </location>
</feature>
<dbReference type="EMBL" id="BABT02000050">
    <property type="protein sequence ID" value="GAA94903.1"/>
    <property type="molecule type" value="Genomic_DNA"/>
</dbReference>
<evidence type="ECO:0000256" key="2">
    <source>
        <dbReference type="ARBA" id="ARBA00004123"/>
    </source>
</evidence>
<evidence type="ECO:0000259" key="17">
    <source>
        <dbReference type="Pfam" id="PF20750"/>
    </source>
</evidence>
<comment type="cofactor">
    <cofactor evidence="13">
        <name>Mg(2+)</name>
        <dbReference type="ChEBI" id="CHEBI:18420"/>
    </cofactor>
    <text evidence="13">Binds 2 magnesium ions. Also active with manganese.</text>
</comment>
<dbReference type="GO" id="GO:0005634">
    <property type="term" value="C:nucleus"/>
    <property type="evidence" value="ECO:0007669"/>
    <property type="project" value="UniProtKB-SubCell"/>
</dbReference>
<dbReference type="PANTHER" id="PTHR10682:SF10">
    <property type="entry name" value="POLYNUCLEOTIDE ADENYLYLTRANSFERASE"/>
    <property type="match status" value="1"/>
</dbReference>
<dbReference type="InterPro" id="IPR007012">
    <property type="entry name" value="PolA_pol_cen_dom"/>
</dbReference>
<evidence type="ECO:0000256" key="9">
    <source>
        <dbReference type="ARBA" id="ARBA00022842"/>
    </source>
</evidence>
<evidence type="ECO:0000313" key="19">
    <source>
        <dbReference type="Proteomes" id="UP000009131"/>
    </source>
</evidence>
<dbReference type="FunFam" id="3.30.460.10:FF:000002">
    <property type="entry name" value="Poly(A) polymerase alpha, putative"/>
    <property type="match status" value="1"/>
</dbReference>
<feature type="compositionally biased region" description="Polar residues" evidence="14">
    <location>
        <begin position="577"/>
        <end position="586"/>
    </location>
</feature>
<reference evidence="18 19" key="2">
    <citation type="journal article" date="2012" name="Open Biol.">
        <title>Characteristics of nucleosomes and linker DNA regions on the genome of the basidiomycete Mixia osmundae revealed by mono- and dinucleosome mapping.</title>
        <authorList>
            <person name="Nishida H."/>
            <person name="Kondo S."/>
            <person name="Matsumoto T."/>
            <person name="Suzuki Y."/>
            <person name="Yoshikawa H."/>
            <person name="Taylor T.D."/>
            <person name="Sugiyama J."/>
        </authorList>
    </citation>
    <scope>NUCLEOTIDE SEQUENCE [LARGE SCALE GENOMIC DNA]</scope>
    <source>
        <strain evidence="19">CBS 9802 / IAM 14324 / JCM 22182 / KY 12970</strain>
    </source>
</reference>
<evidence type="ECO:0000256" key="6">
    <source>
        <dbReference type="ARBA" id="ARBA00022723"/>
    </source>
</evidence>
<dbReference type="HOGENOM" id="CLU_011511_2_0_1"/>
<dbReference type="InterPro" id="IPR043519">
    <property type="entry name" value="NT_sf"/>
</dbReference>
<feature type="binding site" evidence="13">
    <location>
        <position position="100"/>
    </location>
    <ligand>
        <name>Mg(2+)</name>
        <dbReference type="ChEBI" id="CHEBI:18420"/>
        <label>1</label>
        <note>catalytic</note>
    </ligand>
</feature>
<evidence type="ECO:0000256" key="4">
    <source>
        <dbReference type="ARBA" id="ARBA00022664"/>
    </source>
</evidence>
<dbReference type="FunFam" id="1.10.1410.10:FF:000001">
    <property type="entry name" value="Putative poly(A) polymerase gamma"/>
    <property type="match status" value="1"/>
</dbReference>
<dbReference type="InParanoid" id="G7DWE3"/>
<feature type="compositionally biased region" description="Low complexity" evidence="14">
    <location>
        <begin position="537"/>
        <end position="548"/>
    </location>
</feature>
<reference evidence="18 19" key="1">
    <citation type="journal article" date="2011" name="J. Gen. Appl. Microbiol.">
        <title>Draft genome sequencing of the enigmatic basidiomycete Mixia osmundae.</title>
        <authorList>
            <person name="Nishida H."/>
            <person name="Nagatsuka Y."/>
            <person name="Sugiyama J."/>
        </authorList>
    </citation>
    <scope>NUCLEOTIDE SEQUENCE [LARGE SCALE GENOMIC DNA]</scope>
    <source>
        <strain evidence="19">CBS 9802 / IAM 14324 / JCM 22182 / KY 12970</strain>
    </source>
</reference>
<feature type="binding site" evidence="12">
    <location>
        <begin position="87"/>
        <end position="89"/>
    </location>
    <ligand>
        <name>ATP</name>
        <dbReference type="ChEBI" id="CHEBI:30616"/>
    </ligand>
</feature>
<evidence type="ECO:0000256" key="14">
    <source>
        <dbReference type="SAM" id="MobiDB-lite"/>
    </source>
</evidence>
<keyword evidence="4 11" id="KW-0507">mRNA processing</keyword>
<dbReference type="FunCoup" id="G7DWE3">
    <property type="interactions" value="619"/>
</dbReference>
<evidence type="ECO:0000256" key="1">
    <source>
        <dbReference type="ARBA" id="ARBA00001936"/>
    </source>
</evidence>
<dbReference type="Pfam" id="PF20750">
    <property type="entry name" value="PAP_NTPase"/>
    <property type="match status" value="1"/>
</dbReference>
<keyword evidence="8 11" id="KW-0067">ATP-binding</keyword>
<evidence type="ECO:0000256" key="13">
    <source>
        <dbReference type="PIRSR" id="PIRSR018425-2"/>
    </source>
</evidence>
<evidence type="ECO:0000313" key="18">
    <source>
        <dbReference type="EMBL" id="GAA94903.1"/>
    </source>
</evidence>
<feature type="binding site" evidence="13">
    <location>
        <position position="100"/>
    </location>
    <ligand>
        <name>Mg(2+)</name>
        <dbReference type="ChEBI" id="CHEBI:18420"/>
        <label>2</label>
        <note>catalytic</note>
    </ligand>
</feature>
<comment type="similarity">
    <text evidence="3 11">Belongs to the poly(A) polymerase family.</text>
</comment>
<accession>G7DWE3</accession>